<name>A0A9P4UNX7_9PEZI</name>
<protein>
    <submittedName>
        <fullName evidence="1">Uncharacterized protein</fullName>
    </submittedName>
</protein>
<reference evidence="1" key="1">
    <citation type="journal article" date="2020" name="Stud. Mycol.">
        <title>101 Dothideomycetes genomes: a test case for predicting lifestyles and emergence of pathogens.</title>
        <authorList>
            <person name="Haridas S."/>
            <person name="Albert R."/>
            <person name="Binder M."/>
            <person name="Bloem J."/>
            <person name="Labutti K."/>
            <person name="Salamov A."/>
            <person name="Andreopoulos B."/>
            <person name="Baker S."/>
            <person name="Barry K."/>
            <person name="Bills G."/>
            <person name="Bluhm B."/>
            <person name="Cannon C."/>
            <person name="Castanera R."/>
            <person name="Culley D."/>
            <person name="Daum C."/>
            <person name="Ezra D."/>
            <person name="Gonzalez J."/>
            <person name="Henrissat B."/>
            <person name="Kuo A."/>
            <person name="Liang C."/>
            <person name="Lipzen A."/>
            <person name="Lutzoni F."/>
            <person name="Magnuson J."/>
            <person name="Mondo S."/>
            <person name="Nolan M."/>
            <person name="Ohm R."/>
            <person name="Pangilinan J."/>
            <person name="Park H.-J."/>
            <person name="Ramirez L."/>
            <person name="Alfaro M."/>
            <person name="Sun H."/>
            <person name="Tritt A."/>
            <person name="Yoshinaga Y."/>
            <person name="Zwiers L.-H."/>
            <person name="Turgeon B."/>
            <person name="Goodwin S."/>
            <person name="Spatafora J."/>
            <person name="Crous P."/>
            <person name="Grigoriev I."/>
        </authorList>
    </citation>
    <scope>NUCLEOTIDE SEQUENCE</scope>
    <source>
        <strain evidence="1">CBS 116435</strain>
    </source>
</reference>
<evidence type="ECO:0000313" key="2">
    <source>
        <dbReference type="Proteomes" id="UP000799441"/>
    </source>
</evidence>
<accession>A0A9P4UNX7</accession>
<comment type="caution">
    <text evidence="1">The sequence shown here is derived from an EMBL/GenBank/DDBJ whole genome shotgun (WGS) entry which is preliminary data.</text>
</comment>
<proteinExistence type="predicted"/>
<dbReference type="Proteomes" id="UP000799441">
    <property type="component" value="Unassembled WGS sequence"/>
</dbReference>
<keyword evidence="2" id="KW-1185">Reference proteome</keyword>
<sequence length="143" mass="15713">MGPRLDGRLTMVIAVQGARGYIHVVASPYRSLLGSFLSVLLVPFDESSFVSNRSPTLFRPDSQRANALLGLTVTPFPPWYGLWPALSSSSLRWPVNESRSSCGSALGSQHFSDLQHSQRGGLLSVRFIGGITRLVRLLDRRLC</sequence>
<gene>
    <name evidence="1" type="ORF">K431DRAFT_73760</name>
</gene>
<evidence type="ECO:0000313" key="1">
    <source>
        <dbReference type="EMBL" id="KAF2721169.1"/>
    </source>
</evidence>
<organism evidence="1 2">
    <name type="scientific">Polychaeton citri CBS 116435</name>
    <dbReference type="NCBI Taxonomy" id="1314669"/>
    <lineage>
        <taxon>Eukaryota</taxon>
        <taxon>Fungi</taxon>
        <taxon>Dikarya</taxon>
        <taxon>Ascomycota</taxon>
        <taxon>Pezizomycotina</taxon>
        <taxon>Dothideomycetes</taxon>
        <taxon>Dothideomycetidae</taxon>
        <taxon>Capnodiales</taxon>
        <taxon>Capnodiaceae</taxon>
        <taxon>Polychaeton</taxon>
    </lineage>
</organism>
<dbReference type="AlphaFoldDB" id="A0A9P4UNX7"/>
<dbReference type="EMBL" id="MU003792">
    <property type="protein sequence ID" value="KAF2721169.1"/>
    <property type="molecule type" value="Genomic_DNA"/>
</dbReference>